<keyword evidence="2" id="KW-1185">Reference proteome</keyword>
<dbReference type="AlphaFoldDB" id="A0AAD7GLZ7"/>
<reference evidence="1" key="1">
    <citation type="submission" date="2023-03" db="EMBL/GenBank/DDBJ databases">
        <title>Massive genome expansion in bonnet fungi (Mycena s.s.) driven by repeated elements and novel gene families across ecological guilds.</title>
        <authorList>
            <consortium name="Lawrence Berkeley National Laboratory"/>
            <person name="Harder C.B."/>
            <person name="Miyauchi S."/>
            <person name="Viragh M."/>
            <person name="Kuo A."/>
            <person name="Thoen E."/>
            <person name="Andreopoulos B."/>
            <person name="Lu D."/>
            <person name="Skrede I."/>
            <person name="Drula E."/>
            <person name="Henrissat B."/>
            <person name="Morin E."/>
            <person name="Kohler A."/>
            <person name="Barry K."/>
            <person name="LaButti K."/>
            <person name="Morin E."/>
            <person name="Salamov A."/>
            <person name="Lipzen A."/>
            <person name="Mereny Z."/>
            <person name="Hegedus B."/>
            <person name="Baldrian P."/>
            <person name="Stursova M."/>
            <person name="Weitz H."/>
            <person name="Taylor A."/>
            <person name="Grigoriev I.V."/>
            <person name="Nagy L.G."/>
            <person name="Martin F."/>
            <person name="Kauserud H."/>
        </authorList>
    </citation>
    <scope>NUCLEOTIDE SEQUENCE</scope>
    <source>
        <strain evidence="1">CBHHK067</strain>
    </source>
</reference>
<sequence>MSGPNDRPWHKPSIVLYLKLHYATRIKPDFDKLWAGVKDTAPAKSRVAMSQDYVRDCWAKESEEFRAGIDAQAHEMHRVAIEEWKARRNVPENTAEKYHKALEGLNKVGIPLADALSERLGVHVVIMVVGPVGKEEGEVMLRT</sequence>
<organism evidence="1 2">
    <name type="scientific">Mycena rosella</name>
    <name type="common">Pink bonnet</name>
    <name type="synonym">Agaricus rosellus</name>
    <dbReference type="NCBI Taxonomy" id="1033263"/>
    <lineage>
        <taxon>Eukaryota</taxon>
        <taxon>Fungi</taxon>
        <taxon>Dikarya</taxon>
        <taxon>Basidiomycota</taxon>
        <taxon>Agaricomycotina</taxon>
        <taxon>Agaricomycetes</taxon>
        <taxon>Agaricomycetidae</taxon>
        <taxon>Agaricales</taxon>
        <taxon>Marasmiineae</taxon>
        <taxon>Mycenaceae</taxon>
        <taxon>Mycena</taxon>
    </lineage>
</organism>
<gene>
    <name evidence="1" type="ORF">B0H17DRAFT_1199356</name>
</gene>
<comment type="caution">
    <text evidence="1">The sequence shown here is derived from an EMBL/GenBank/DDBJ whole genome shotgun (WGS) entry which is preliminary data.</text>
</comment>
<protein>
    <submittedName>
        <fullName evidence="1">Uncharacterized protein</fullName>
    </submittedName>
</protein>
<proteinExistence type="predicted"/>
<evidence type="ECO:0000313" key="1">
    <source>
        <dbReference type="EMBL" id="KAJ7694100.1"/>
    </source>
</evidence>
<accession>A0AAD7GLZ7</accession>
<dbReference type="EMBL" id="JARKIE010000043">
    <property type="protein sequence ID" value="KAJ7694100.1"/>
    <property type="molecule type" value="Genomic_DNA"/>
</dbReference>
<evidence type="ECO:0000313" key="2">
    <source>
        <dbReference type="Proteomes" id="UP001221757"/>
    </source>
</evidence>
<dbReference type="Proteomes" id="UP001221757">
    <property type="component" value="Unassembled WGS sequence"/>
</dbReference>
<name>A0AAD7GLZ7_MYCRO</name>